<keyword evidence="4 5" id="KW-0472">Membrane</keyword>
<dbReference type="Proteomes" id="UP000069620">
    <property type="component" value="Unassembled WGS sequence"/>
</dbReference>
<reference evidence="8" key="2">
    <citation type="submission" date="2016-02" db="EMBL/GenBank/DDBJ databases">
        <title>Draft genome sequence of five rapidly growing Mycobacterium species.</title>
        <authorList>
            <person name="Katahira K."/>
            <person name="Gotou Y."/>
            <person name="Iida K."/>
            <person name="Ogura Y."/>
            <person name="Hayashi T."/>
        </authorList>
    </citation>
    <scope>NUCLEOTIDE SEQUENCE [LARGE SCALE GENOMIC DNA]</scope>
    <source>
        <strain evidence="8">JCM15654</strain>
    </source>
</reference>
<reference evidence="8" key="1">
    <citation type="journal article" date="2016" name="Genome Announc.">
        <title>Draft Genome Sequences of Five Rapidly Growing Mycobacterium Species, M. thermoresistibile, M. fortuitum subsp. acetamidolyticum, M. canariasense, M. brisbanense, and M. novocastrense.</title>
        <authorList>
            <person name="Katahira K."/>
            <person name="Ogura Y."/>
            <person name="Gotoh Y."/>
            <person name="Hayashi T."/>
        </authorList>
    </citation>
    <scope>NUCLEOTIDE SEQUENCE [LARGE SCALE GENOMIC DNA]</scope>
    <source>
        <strain evidence="8">JCM15654</strain>
    </source>
</reference>
<feature type="transmembrane region" description="Helical" evidence="5">
    <location>
        <begin position="220"/>
        <end position="241"/>
    </location>
</feature>
<accession>A0A100W4S1</accession>
<dbReference type="PANTHER" id="PTHR23527:SF1">
    <property type="entry name" value="BLL3282 PROTEIN"/>
    <property type="match status" value="1"/>
</dbReference>
<dbReference type="EMBL" id="BCSX01000050">
    <property type="protein sequence ID" value="GAS91604.1"/>
    <property type="molecule type" value="Genomic_DNA"/>
</dbReference>
<sequence>MPALLGVAVLGFIGFALLLPVAPMWAVHNGADDFGAGAVNAVLMACTVVAQLSVGLVLRRLRWPVTLAIGLALLGAPAIAHLPAHNLPTVLLLAALRGLGFGIVTVYGVDGIAGLFGHEQRGRAAGAYGLAIAAPQFVLTPVATWLVHHVGYTPVFVLATAPVLGVPLALMFIHPVPRPPAQRGEFRAVSRGLIGPIGALVAITAAGGAVLTFAPQFADTTTAFATLLALTGPATLGRWLIGGPADRFGAHRFITPMLCLGVAGLAAIAVGILHSPAVIVVGALLLGLAYGSLQNLTLVQALAASGGQSRGAVSAAWNIGFDGGTGLGALVAGALATSGSFPIAFAVLAGACAVMALIWRRTGIARAG</sequence>
<comment type="subcellular location">
    <subcellularLocation>
        <location evidence="1">Cell membrane</location>
        <topology evidence="1">Multi-pass membrane protein</topology>
    </subcellularLocation>
</comment>
<evidence type="ECO:0000259" key="6">
    <source>
        <dbReference type="PROSITE" id="PS50850"/>
    </source>
</evidence>
<dbReference type="PANTHER" id="PTHR23527">
    <property type="entry name" value="BLL3282 PROTEIN"/>
    <property type="match status" value="1"/>
</dbReference>
<evidence type="ECO:0000256" key="3">
    <source>
        <dbReference type="ARBA" id="ARBA00022989"/>
    </source>
</evidence>
<feature type="transmembrane region" description="Helical" evidence="5">
    <location>
        <begin position="279"/>
        <end position="303"/>
    </location>
</feature>
<dbReference type="InterPro" id="IPR052952">
    <property type="entry name" value="MFS-Transporter"/>
</dbReference>
<dbReference type="InterPro" id="IPR036259">
    <property type="entry name" value="MFS_trans_sf"/>
</dbReference>
<keyword evidence="8" id="KW-1185">Reference proteome</keyword>
<dbReference type="InterPro" id="IPR020846">
    <property type="entry name" value="MFS_dom"/>
</dbReference>
<dbReference type="GO" id="GO:0022857">
    <property type="term" value="F:transmembrane transporter activity"/>
    <property type="evidence" value="ECO:0007669"/>
    <property type="project" value="InterPro"/>
</dbReference>
<feature type="transmembrane region" description="Helical" evidence="5">
    <location>
        <begin position="90"/>
        <end position="113"/>
    </location>
</feature>
<feature type="transmembrane region" description="Helical" evidence="5">
    <location>
        <begin position="315"/>
        <end position="335"/>
    </location>
</feature>
<feature type="transmembrane region" description="Helical" evidence="5">
    <location>
        <begin position="193"/>
        <end position="214"/>
    </location>
</feature>
<dbReference type="Pfam" id="PF07690">
    <property type="entry name" value="MFS_1"/>
    <property type="match status" value="1"/>
</dbReference>
<keyword evidence="3 5" id="KW-1133">Transmembrane helix</keyword>
<evidence type="ECO:0000313" key="8">
    <source>
        <dbReference type="Proteomes" id="UP000069620"/>
    </source>
</evidence>
<feature type="transmembrane region" description="Helical" evidence="5">
    <location>
        <begin position="152"/>
        <end position="173"/>
    </location>
</feature>
<keyword evidence="2 5" id="KW-0812">Transmembrane</keyword>
<feature type="transmembrane region" description="Helical" evidence="5">
    <location>
        <begin position="341"/>
        <end position="359"/>
    </location>
</feature>
<dbReference type="OrthoDB" id="5189108at2"/>
<gene>
    <name evidence="7" type="ORF">RMCB_5700</name>
</gene>
<feature type="transmembrane region" description="Helical" evidence="5">
    <location>
        <begin position="125"/>
        <end position="146"/>
    </location>
</feature>
<name>A0A100W4S1_9MYCO</name>
<proteinExistence type="predicted"/>
<comment type="caution">
    <text evidence="7">The sequence shown here is derived from an EMBL/GenBank/DDBJ whole genome shotgun (WGS) entry which is preliminary data.</text>
</comment>
<dbReference type="PROSITE" id="PS50850">
    <property type="entry name" value="MFS"/>
    <property type="match status" value="1"/>
</dbReference>
<dbReference type="AlphaFoldDB" id="A0A100W4S1"/>
<protein>
    <submittedName>
        <fullName evidence="7">Transmembrane transporter</fullName>
    </submittedName>
</protein>
<evidence type="ECO:0000256" key="5">
    <source>
        <dbReference type="SAM" id="Phobius"/>
    </source>
</evidence>
<evidence type="ECO:0000313" key="7">
    <source>
        <dbReference type="EMBL" id="GAS91604.1"/>
    </source>
</evidence>
<evidence type="ECO:0000256" key="2">
    <source>
        <dbReference type="ARBA" id="ARBA00022692"/>
    </source>
</evidence>
<organism evidence="7 8">
    <name type="scientific">Mycolicibacterium brisbanense</name>
    <dbReference type="NCBI Taxonomy" id="146020"/>
    <lineage>
        <taxon>Bacteria</taxon>
        <taxon>Bacillati</taxon>
        <taxon>Actinomycetota</taxon>
        <taxon>Actinomycetes</taxon>
        <taxon>Mycobacteriales</taxon>
        <taxon>Mycobacteriaceae</taxon>
        <taxon>Mycolicibacterium</taxon>
    </lineage>
</organism>
<feature type="domain" description="Major facilitator superfamily (MFS) profile" evidence="6">
    <location>
        <begin position="155"/>
        <end position="368"/>
    </location>
</feature>
<dbReference type="STRING" id="146020.RMCB_5700"/>
<dbReference type="RefSeq" id="WP_062831443.1">
    <property type="nucleotide sequence ID" value="NZ_BCSX01000050.1"/>
</dbReference>
<dbReference type="SUPFAM" id="SSF103473">
    <property type="entry name" value="MFS general substrate transporter"/>
    <property type="match status" value="1"/>
</dbReference>
<evidence type="ECO:0000256" key="4">
    <source>
        <dbReference type="ARBA" id="ARBA00023136"/>
    </source>
</evidence>
<dbReference type="GO" id="GO:0005886">
    <property type="term" value="C:plasma membrane"/>
    <property type="evidence" value="ECO:0007669"/>
    <property type="project" value="UniProtKB-SubCell"/>
</dbReference>
<dbReference type="InterPro" id="IPR011701">
    <property type="entry name" value="MFS"/>
</dbReference>
<dbReference type="Gene3D" id="1.20.1250.20">
    <property type="entry name" value="MFS general substrate transporter like domains"/>
    <property type="match status" value="1"/>
</dbReference>
<feature type="transmembrane region" description="Helical" evidence="5">
    <location>
        <begin position="253"/>
        <end position="273"/>
    </location>
</feature>
<feature type="transmembrane region" description="Helical" evidence="5">
    <location>
        <begin position="65"/>
        <end position="84"/>
    </location>
</feature>
<evidence type="ECO:0000256" key="1">
    <source>
        <dbReference type="ARBA" id="ARBA00004651"/>
    </source>
</evidence>
<feature type="transmembrane region" description="Helical" evidence="5">
    <location>
        <begin position="36"/>
        <end position="58"/>
    </location>
</feature>